<dbReference type="Proteomes" id="UP000823821">
    <property type="component" value="Unassembled WGS sequence"/>
</dbReference>
<reference evidence="2" key="2">
    <citation type="submission" date="2021-04" db="EMBL/GenBank/DDBJ databases">
        <authorList>
            <person name="Gilroy R."/>
        </authorList>
    </citation>
    <scope>NUCLEOTIDE SEQUENCE</scope>
    <source>
        <strain evidence="2">5032</strain>
    </source>
</reference>
<protein>
    <recommendedName>
        <fullName evidence="4">Tail fiber protein</fullName>
    </recommendedName>
</protein>
<gene>
    <name evidence="2" type="ORF">H9784_00560</name>
</gene>
<reference evidence="2" key="1">
    <citation type="journal article" date="2021" name="PeerJ">
        <title>Extensive microbial diversity within the chicken gut microbiome revealed by metagenomics and culture.</title>
        <authorList>
            <person name="Gilroy R."/>
            <person name="Ravi A."/>
            <person name="Getino M."/>
            <person name="Pursley I."/>
            <person name="Horton D.L."/>
            <person name="Alikhan N.F."/>
            <person name="Baker D."/>
            <person name="Gharbi K."/>
            <person name="Hall N."/>
            <person name="Watson M."/>
            <person name="Adriaenssens E.M."/>
            <person name="Foster-Nyarko E."/>
            <person name="Jarju S."/>
            <person name="Secka A."/>
            <person name="Antonio M."/>
            <person name="Oren A."/>
            <person name="Chaudhuri R.R."/>
            <person name="La Ragione R."/>
            <person name="Hildebrand F."/>
            <person name="Pallen M.J."/>
        </authorList>
    </citation>
    <scope>NUCLEOTIDE SEQUENCE</scope>
    <source>
        <strain evidence="2">5032</strain>
    </source>
</reference>
<evidence type="ECO:0000313" key="3">
    <source>
        <dbReference type="Proteomes" id="UP000823821"/>
    </source>
</evidence>
<evidence type="ECO:0000256" key="1">
    <source>
        <dbReference type="SAM" id="MobiDB-lite"/>
    </source>
</evidence>
<dbReference type="SUPFAM" id="SSF88874">
    <property type="entry name" value="Receptor-binding domain of short tail fibre protein gp12"/>
    <property type="match status" value="1"/>
</dbReference>
<dbReference type="EMBL" id="DWZD01000005">
    <property type="protein sequence ID" value="HJA78053.1"/>
    <property type="molecule type" value="Genomic_DNA"/>
</dbReference>
<proteinExistence type="predicted"/>
<accession>A0A9D2HLW6</accession>
<name>A0A9D2HLW6_9BACT</name>
<comment type="caution">
    <text evidence="2">The sequence shown here is derived from an EMBL/GenBank/DDBJ whole genome shotgun (WGS) entry which is preliminary data.</text>
</comment>
<evidence type="ECO:0000313" key="2">
    <source>
        <dbReference type="EMBL" id="HJA78053.1"/>
    </source>
</evidence>
<feature type="region of interest" description="Disordered" evidence="1">
    <location>
        <begin position="1"/>
        <end position="33"/>
    </location>
</feature>
<dbReference type="AlphaFoldDB" id="A0A9D2HLW6"/>
<organism evidence="2 3">
    <name type="scientific">Candidatus Desulfovibrio intestinavium</name>
    <dbReference type="NCBI Taxonomy" id="2838534"/>
    <lineage>
        <taxon>Bacteria</taxon>
        <taxon>Pseudomonadati</taxon>
        <taxon>Thermodesulfobacteriota</taxon>
        <taxon>Desulfovibrionia</taxon>
        <taxon>Desulfovibrionales</taxon>
        <taxon>Desulfovibrionaceae</taxon>
        <taxon>Desulfovibrio</taxon>
    </lineage>
</organism>
<evidence type="ECO:0008006" key="4">
    <source>
        <dbReference type="Google" id="ProtNLM"/>
    </source>
</evidence>
<sequence length="313" mass="32955">MKYHPPAGSQDPDAKYVTGQPGKVRGSAVPAEAVEHPQREIVEVIRQAGLTPSGDDLTQLWQAIGQAITAAKPGLATTTAPGLVQIGDGLSITTQGLLSVLTATAAQAGIMRPDGTTCRVQDGVLSVPQQVNEYMEGWRTSWVGVPRPWRGTALPPDHCWANGDFVAFADWPELKDVYEAGGFAGLLLDWDADSETQAAQLGRWRPDAAEPTGLYTPNLTGQFLRCWGPGIERQAGSWQADAVQGHGHVFYAGVAAGSGGGGGYINFSQSNKSGVVRGPESLDGYGTARIADETRPANLALPVIIYLGQPAAN</sequence>